<organism evidence="3 4">
    <name type="scientific">Eucalyptus globulus</name>
    <name type="common">Tasmanian blue gum</name>
    <dbReference type="NCBI Taxonomy" id="34317"/>
    <lineage>
        <taxon>Eukaryota</taxon>
        <taxon>Viridiplantae</taxon>
        <taxon>Streptophyta</taxon>
        <taxon>Embryophyta</taxon>
        <taxon>Tracheophyta</taxon>
        <taxon>Spermatophyta</taxon>
        <taxon>Magnoliopsida</taxon>
        <taxon>eudicotyledons</taxon>
        <taxon>Gunneridae</taxon>
        <taxon>Pentapetalae</taxon>
        <taxon>rosids</taxon>
        <taxon>malvids</taxon>
        <taxon>Myrtales</taxon>
        <taxon>Myrtaceae</taxon>
        <taxon>Myrtoideae</taxon>
        <taxon>Eucalypteae</taxon>
        <taxon>Eucalyptus</taxon>
    </lineage>
</organism>
<dbReference type="SMART" id="SM00775">
    <property type="entry name" value="LNS2"/>
    <property type="match status" value="1"/>
</dbReference>
<dbReference type="InterPro" id="IPR031315">
    <property type="entry name" value="LNS2/PITP"/>
</dbReference>
<feature type="domain" description="LNS2/PITP" evidence="2">
    <location>
        <begin position="574"/>
        <end position="730"/>
    </location>
</feature>
<dbReference type="SUPFAM" id="SSF56784">
    <property type="entry name" value="HAD-like"/>
    <property type="match status" value="1"/>
</dbReference>
<evidence type="ECO:0000256" key="1">
    <source>
        <dbReference type="ARBA" id="ARBA00005476"/>
    </source>
</evidence>
<dbReference type="InterPro" id="IPR007651">
    <property type="entry name" value="Lipin_N"/>
</dbReference>
<dbReference type="PANTHER" id="PTHR12181:SF12">
    <property type="entry name" value="PHOSPHATIDATE PHOSPHATASE"/>
    <property type="match status" value="1"/>
</dbReference>
<dbReference type="AlphaFoldDB" id="A0ABD3KAU6"/>
<keyword evidence="4" id="KW-1185">Reference proteome</keyword>
<sequence>MRAVGSIARYISKGVNTVSSPFDPFGGAVDIIVVEQPDGTFKSSPWYVRFGKFQGVLKTKEKIVKICVNGVEVDFHMYLNHKGEAYFLKEVDEEGELCEKFPSGGERGGHSWEMSGSRSFNSNGPILSEARNENIMLRSNSRRSRASGLVSGCRLMRTDGSRKREVDVGVRRRGSLEHAEIAAELLELNWSTNFASLKFRKIYSPPDTFDSNIVNVDEKTSCKKSLVHSNPETSLTNDPSHEEATSCNVSVQSVENMDFTVQCTDGKLSHLNGITKGIATSTGGSHISKEQTYGVHSLTVETLKKLCASNEQCKQILHHDSRETQGVHPEAVLINNSRIAEEFKGIHHRDTVTILETFEPVDTSITYGSVKKTESPSSCSISVFSGRISQAGQNSSTHETSKFQLSSETMDTTYGSYCGFLLTKTPCFPSENNSTGELLLSGLDESKVNEVTPGEDITSVPIDKERNLSLSPQCCLEPESTLIYVKDELLVISDNFGRENPSTDAEYADKRDHTLPKPKYRKKMFRAKTPTSEQVASLNLREGSNTVTFTFSTAMLGKQQVDCKIYLWKWNDRIIISDVDGTITKSDVLGQFMPLVGVDWSHTGVARLFSAIKENGYQLLFLSARSISQAYLTRQFLFNLKQDGNALPDGPVVISPDGIFPSLFREVVRRCPHEFKIACLEEIKSLFPSDCNPFYAGFGNRDTDEISYLKVGIPKGKIFIINPKGEVAVNHHINTKSYTSIHALVHGMFPPMTSQSSPEQEDYNSWNFWKLPSPAIDI</sequence>
<comment type="caution">
    <text evidence="3">The sequence shown here is derived from an EMBL/GenBank/DDBJ whole genome shotgun (WGS) entry which is preliminary data.</text>
</comment>
<reference evidence="3 4" key="1">
    <citation type="submission" date="2024-11" db="EMBL/GenBank/DDBJ databases">
        <title>Chromosome-level genome assembly of Eucalyptus globulus Labill. provides insights into its genome evolution.</title>
        <authorList>
            <person name="Li X."/>
        </authorList>
    </citation>
    <scope>NUCLEOTIDE SEQUENCE [LARGE SCALE GENOMIC DNA]</scope>
    <source>
        <strain evidence="3">CL2024</strain>
        <tissue evidence="3">Fresh tender leaves</tissue>
    </source>
</reference>
<dbReference type="EMBL" id="JBJKBG010000006">
    <property type="protein sequence ID" value="KAL3734827.1"/>
    <property type="molecule type" value="Genomic_DNA"/>
</dbReference>
<accession>A0ABD3KAU6</accession>
<dbReference type="Proteomes" id="UP001634007">
    <property type="component" value="Unassembled WGS sequence"/>
</dbReference>
<dbReference type="InterPro" id="IPR013209">
    <property type="entry name" value="LNS2"/>
</dbReference>
<dbReference type="InterPro" id="IPR026058">
    <property type="entry name" value="LIPIN"/>
</dbReference>
<dbReference type="Pfam" id="PF04571">
    <property type="entry name" value="Lipin_N"/>
    <property type="match status" value="1"/>
</dbReference>
<dbReference type="Pfam" id="PF08235">
    <property type="entry name" value="LNS2"/>
    <property type="match status" value="1"/>
</dbReference>
<evidence type="ECO:0000313" key="3">
    <source>
        <dbReference type="EMBL" id="KAL3734827.1"/>
    </source>
</evidence>
<proteinExistence type="inferred from homology"/>
<evidence type="ECO:0000313" key="4">
    <source>
        <dbReference type="Proteomes" id="UP001634007"/>
    </source>
</evidence>
<gene>
    <name evidence="3" type="ORF">ACJRO7_024066</name>
</gene>
<comment type="similarity">
    <text evidence="1">Belongs to the lipin family.</text>
</comment>
<dbReference type="InterPro" id="IPR036412">
    <property type="entry name" value="HAD-like_sf"/>
</dbReference>
<protein>
    <recommendedName>
        <fullName evidence="2">LNS2/PITP domain-containing protein</fullName>
    </recommendedName>
</protein>
<evidence type="ECO:0000259" key="2">
    <source>
        <dbReference type="SMART" id="SM00775"/>
    </source>
</evidence>
<dbReference type="PANTHER" id="PTHR12181">
    <property type="entry name" value="LIPIN"/>
    <property type="match status" value="1"/>
</dbReference>
<name>A0ABD3KAU6_EUCGL</name>